<dbReference type="AlphaFoldDB" id="A0A8J2UGM9"/>
<protein>
    <submittedName>
        <fullName evidence="1">Uncharacterized protein</fullName>
    </submittedName>
</protein>
<gene>
    <name evidence="1" type="ORF">GCM10011511_43220</name>
</gene>
<reference evidence="1" key="1">
    <citation type="journal article" date="2014" name="Int. J. Syst. Evol. Microbiol.">
        <title>Complete genome sequence of Corynebacterium casei LMG S-19264T (=DSM 44701T), isolated from a smear-ripened cheese.</title>
        <authorList>
            <consortium name="US DOE Joint Genome Institute (JGI-PGF)"/>
            <person name="Walter F."/>
            <person name="Albersmeier A."/>
            <person name="Kalinowski J."/>
            <person name="Ruckert C."/>
        </authorList>
    </citation>
    <scope>NUCLEOTIDE SEQUENCE</scope>
    <source>
        <strain evidence="1">CGMCC 1.15448</strain>
    </source>
</reference>
<reference evidence="1" key="2">
    <citation type="submission" date="2020-09" db="EMBL/GenBank/DDBJ databases">
        <authorList>
            <person name="Sun Q."/>
            <person name="Zhou Y."/>
        </authorList>
    </citation>
    <scope>NUCLEOTIDE SEQUENCE</scope>
    <source>
        <strain evidence="1">CGMCC 1.15448</strain>
    </source>
</reference>
<dbReference type="InterPro" id="IPR053842">
    <property type="entry name" value="NikA-like"/>
</dbReference>
<dbReference type="EMBL" id="BMJC01000005">
    <property type="protein sequence ID" value="GGB14822.1"/>
    <property type="molecule type" value="Genomic_DNA"/>
</dbReference>
<sequence length="113" mass="12872">MAPIKGRPKQAKRQEKFLGFFVTKMQDFVIQQKAAKAGVTISDYMRQVAIDSQIKPRWTEEERSMVKRLIAMSGDIQKLAAEARKEGALRTALSFAKYGEALDEILNKLCHDR</sequence>
<proteinExistence type="predicted"/>
<dbReference type="RefSeq" id="WP_188935718.1">
    <property type="nucleotide sequence ID" value="NZ_BMJC01000005.1"/>
</dbReference>
<evidence type="ECO:0000313" key="1">
    <source>
        <dbReference type="EMBL" id="GGB14822.1"/>
    </source>
</evidence>
<keyword evidence="2" id="KW-1185">Reference proteome</keyword>
<accession>A0A8J2UGM9</accession>
<organism evidence="1 2">
    <name type="scientific">Puia dinghuensis</name>
    <dbReference type="NCBI Taxonomy" id="1792502"/>
    <lineage>
        <taxon>Bacteria</taxon>
        <taxon>Pseudomonadati</taxon>
        <taxon>Bacteroidota</taxon>
        <taxon>Chitinophagia</taxon>
        <taxon>Chitinophagales</taxon>
        <taxon>Chitinophagaceae</taxon>
        <taxon>Puia</taxon>
    </lineage>
</organism>
<name>A0A8J2UGM9_9BACT</name>
<dbReference type="Pfam" id="PF21983">
    <property type="entry name" value="NikA-like"/>
    <property type="match status" value="1"/>
</dbReference>
<evidence type="ECO:0000313" key="2">
    <source>
        <dbReference type="Proteomes" id="UP000607559"/>
    </source>
</evidence>
<comment type="caution">
    <text evidence="1">The sequence shown here is derived from an EMBL/GenBank/DDBJ whole genome shotgun (WGS) entry which is preliminary data.</text>
</comment>
<dbReference type="Proteomes" id="UP000607559">
    <property type="component" value="Unassembled WGS sequence"/>
</dbReference>